<dbReference type="InterPro" id="IPR056924">
    <property type="entry name" value="SH3_Tf2-1"/>
</dbReference>
<feature type="domain" description="Reverse transcriptase/retrotransposon-derived protein RNase H-like" evidence="2">
    <location>
        <begin position="426"/>
        <end position="476"/>
    </location>
</feature>
<keyword evidence="5" id="KW-0548">Nucleotidyltransferase</keyword>
<evidence type="ECO:0000313" key="5">
    <source>
        <dbReference type="EMBL" id="GJS73391.1"/>
    </source>
</evidence>
<dbReference type="CDD" id="cd00303">
    <property type="entry name" value="retropepsin_like"/>
    <property type="match status" value="1"/>
</dbReference>
<dbReference type="SUPFAM" id="SSF56672">
    <property type="entry name" value="DNA/RNA polymerases"/>
    <property type="match status" value="1"/>
</dbReference>
<evidence type="ECO:0000259" key="4">
    <source>
        <dbReference type="Pfam" id="PF24626"/>
    </source>
</evidence>
<dbReference type="Pfam" id="PF17919">
    <property type="entry name" value="RT_RNaseH_2"/>
    <property type="match status" value="1"/>
</dbReference>
<feature type="domain" description="Integrase zinc-binding" evidence="3">
    <location>
        <begin position="565"/>
        <end position="609"/>
    </location>
</feature>
<dbReference type="EMBL" id="BQNB010010151">
    <property type="protein sequence ID" value="GJS73391.1"/>
    <property type="molecule type" value="Genomic_DNA"/>
</dbReference>
<dbReference type="Pfam" id="PF08284">
    <property type="entry name" value="RVP_2"/>
    <property type="match status" value="1"/>
</dbReference>
<dbReference type="GO" id="GO:0003964">
    <property type="term" value="F:RNA-directed DNA polymerase activity"/>
    <property type="evidence" value="ECO:0007669"/>
    <property type="project" value="UniProtKB-KW"/>
</dbReference>
<dbReference type="InterPro" id="IPR041577">
    <property type="entry name" value="RT_RNaseH_2"/>
</dbReference>
<dbReference type="Gene3D" id="2.40.70.10">
    <property type="entry name" value="Acid Proteases"/>
    <property type="match status" value="1"/>
</dbReference>
<sequence>MLCTKMVPEEEDRVEKFIGGLLDNIQGNVIAIESTRLQDVVRMANNLMDQKLKGYAMKNVKNKRKFDNSQKCKKVGHLTRDCKATDSTTSNQRGQVVNQRVLTCFEYGKQGHYRSDCLKLKDQNHGNKTGSKSGVGKARGKAYVLGGGDANPDSNVVTGTFLLNNRYASVLFDSSADRSFVSTIFSTLLDIIPDTLDVSYAIELADGRISKTNTVLRGCTLGLLGHPFNIDLMPIELGSFDIIISMDWLVNHHAVIVCNEKIVRNPYRNEILLVQGDRNGKGKKSKLSIILCTKTQKYIKKGCPIFLAQVTKKETEDKLEEKRIEDVPTVRDFLEIDLRSGYHQLRVCDEDIPKTAFRTRYGHYEFQVMPFGLTNAPTVFMNLMNRSEKEHAEHLKLILELLKKEELYAKFSKCEFWLSKNVKFEWTKKEEAAFQLLKQKLCSAPILALPEGSENFVVYCDPSHKGLGAVLMQKEKCVVFTDHKSLQHILDQKELNMRQRRWFKLLSDYDCEICYHPGKANVVEARKEENYGTKDLGGMIKNLEPRADGTLCLRNRSWIPCFGDLMTLIMHESHKSKYSIHPGSYKMYQDLKKLYWWPNMKAKIATYVTEVGDAQHTSPEIIHETTKKIIQIKKRIQEARDRQKSYANMIHKPLEFQARDKVILKVSSWKGAIHFGKQGKLNPCYIGPFKIIAKVGTVAYRLELPEQLSRVHSTFHVSNLKKCFSDEPLVISLDEIQIDDKLNFIEEPVEIMD</sequence>
<dbReference type="Gene3D" id="3.10.10.10">
    <property type="entry name" value="HIV Type 1 Reverse Transcriptase, subunit A, domain 1"/>
    <property type="match status" value="1"/>
</dbReference>
<dbReference type="Pfam" id="PF17921">
    <property type="entry name" value="Integrase_H2C2"/>
    <property type="match status" value="1"/>
</dbReference>
<evidence type="ECO:0000259" key="2">
    <source>
        <dbReference type="Pfam" id="PF17919"/>
    </source>
</evidence>
<feature type="domain" description="Tf2-1-like SH3-like" evidence="4">
    <location>
        <begin position="660"/>
        <end position="723"/>
    </location>
</feature>
<dbReference type="CDD" id="cd01647">
    <property type="entry name" value="RT_LTR"/>
    <property type="match status" value="1"/>
</dbReference>
<feature type="domain" description="Reverse transcriptase" evidence="1">
    <location>
        <begin position="291"/>
        <end position="386"/>
    </location>
</feature>
<dbReference type="Proteomes" id="UP001151760">
    <property type="component" value="Unassembled WGS sequence"/>
</dbReference>
<gene>
    <name evidence="5" type="ORF">Tco_0706232</name>
</gene>
<dbReference type="PANTHER" id="PTHR24559">
    <property type="entry name" value="TRANSPOSON TY3-I GAG-POL POLYPROTEIN"/>
    <property type="match status" value="1"/>
</dbReference>
<dbReference type="Gene3D" id="1.10.340.70">
    <property type="match status" value="1"/>
</dbReference>
<dbReference type="Pfam" id="PF24626">
    <property type="entry name" value="SH3_Tf2-1"/>
    <property type="match status" value="1"/>
</dbReference>
<dbReference type="Gene3D" id="3.30.70.270">
    <property type="match status" value="2"/>
</dbReference>
<reference evidence="5" key="1">
    <citation type="journal article" date="2022" name="Int. J. Mol. Sci.">
        <title>Draft Genome of Tanacetum Coccineum: Genomic Comparison of Closely Related Tanacetum-Family Plants.</title>
        <authorList>
            <person name="Yamashiro T."/>
            <person name="Shiraishi A."/>
            <person name="Nakayama K."/>
            <person name="Satake H."/>
        </authorList>
    </citation>
    <scope>NUCLEOTIDE SEQUENCE</scope>
</reference>
<keyword evidence="6" id="KW-1185">Reference proteome</keyword>
<dbReference type="PANTHER" id="PTHR24559:SF427">
    <property type="entry name" value="RNA-DIRECTED DNA POLYMERASE"/>
    <property type="match status" value="1"/>
</dbReference>
<name>A0ABQ4Y6V7_9ASTR</name>
<dbReference type="InterPro" id="IPR021109">
    <property type="entry name" value="Peptidase_aspartic_dom_sf"/>
</dbReference>
<keyword evidence="5" id="KW-0695">RNA-directed DNA polymerase</keyword>
<keyword evidence="5" id="KW-0808">Transferase</keyword>
<dbReference type="InterPro" id="IPR043128">
    <property type="entry name" value="Rev_trsase/Diguanyl_cyclase"/>
</dbReference>
<accession>A0ABQ4Y6V7</accession>
<evidence type="ECO:0000313" key="6">
    <source>
        <dbReference type="Proteomes" id="UP001151760"/>
    </source>
</evidence>
<dbReference type="InterPro" id="IPR043502">
    <property type="entry name" value="DNA/RNA_pol_sf"/>
</dbReference>
<proteinExistence type="predicted"/>
<dbReference type="InterPro" id="IPR041588">
    <property type="entry name" value="Integrase_H2C2"/>
</dbReference>
<reference evidence="5" key="2">
    <citation type="submission" date="2022-01" db="EMBL/GenBank/DDBJ databases">
        <authorList>
            <person name="Yamashiro T."/>
            <person name="Shiraishi A."/>
            <person name="Satake H."/>
            <person name="Nakayama K."/>
        </authorList>
    </citation>
    <scope>NUCLEOTIDE SEQUENCE</scope>
</reference>
<evidence type="ECO:0000259" key="3">
    <source>
        <dbReference type="Pfam" id="PF17921"/>
    </source>
</evidence>
<protein>
    <submittedName>
        <fullName evidence="5">Reverse transcriptase domain-containing protein</fullName>
    </submittedName>
</protein>
<dbReference type="InterPro" id="IPR053134">
    <property type="entry name" value="RNA-dir_DNA_polymerase"/>
</dbReference>
<organism evidence="5 6">
    <name type="scientific">Tanacetum coccineum</name>
    <dbReference type="NCBI Taxonomy" id="301880"/>
    <lineage>
        <taxon>Eukaryota</taxon>
        <taxon>Viridiplantae</taxon>
        <taxon>Streptophyta</taxon>
        <taxon>Embryophyta</taxon>
        <taxon>Tracheophyta</taxon>
        <taxon>Spermatophyta</taxon>
        <taxon>Magnoliopsida</taxon>
        <taxon>eudicotyledons</taxon>
        <taxon>Gunneridae</taxon>
        <taxon>Pentapetalae</taxon>
        <taxon>asterids</taxon>
        <taxon>campanulids</taxon>
        <taxon>Asterales</taxon>
        <taxon>Asteraceae</taxon>
        <taxon>Asteroideae</taxon>
        <taxon>Anthemideae</taxon>
        <taxon>Anthemidinae</taxon>
        <taxon>Tanacetum</taxon>
    </lineage>
</organism>
<evidence type="ECO:0000259" key="1">
    <source>
        <dbReference type="Pfam" id="PF00078"/>
    </source>
</evidence>
<comment type="caution">
    <text evidence="5">The sequence shown here is derived from an EMBL/GenBank/DDBJ whole genome shotgun (WGS) entry which is preliminary data.</text>
</comment>
<dbReference type="InterPro" id="IPR000477">
    <property type="entry name" value="RT_dom"/>
</dbReference>
<dbReference type="Gene3D" id="4.10.60.10">
    <property type="entry name" value="Zinc finger, CCHC-type"/>
    <property type="match status" value="1"/>
</dbReference>
<dbReference type="Pfam" id="PF00078">
    <property type="entry name" value="RVT_1"/>
    <property type="match status" value="1"/>
</dbReference>